<dbReference type="STRING" id="105231.A0A1Y1I3S1"/>
<dbReference type="OrthoDB" id="406631at2759"/>
<feature type="chain" id="PRO_5012982586" description="mannan endo-1,4-beta-mannosidase" evidence="10">
    <location>
        <begin position="22"/>
        <end position="417"/>
    </location>
</feature>
<evidence type="ECO:0000256" key="1">
    <source>
        <dbReference type="ARBA" id="ARBA00001678"/>
    </source>
</evidence>
<evidence type="ECO:0000256" key="4">
    <source>
        <dbReference type="ARBA" id="ARBA00012706"/>
    </source>
</evidence>
<dbReference type="EC" id="3.2.1.78" evidence="4"/>
<feature type="domain" description="Glycoside hydrolase family 5" evidence="11">
    <location>
        <begin position="109"/>
        <end position="170"/>
    </location>
</feature>
<dbReference type="InterPro" id="IPR001547">
    <property type="entry name" value="Glyco_hydro_5"/>
</dbReference>
<dbReference type="PROSITE" id="PS00659">
    <property type="entry name" value="GLYCOSYL_HYDROL_F5"/>
    <property type="match status" value="1"/>
</dbReference>
<dbReference type="Proteomes" id="UP000054558">
    <property type="component" value="Unassembled WGS sequence"/>
</dbReference>
<evidence type="ECO:0000256" key="3">
    <source>
        <dbReference type="ARBA" id="ARBA00005641"/>
    </source>
</evidence>
<evidence type="ECO:0000256" key="10">
    <source>
        <dbReference type="SAM" id="SignalP"/>
    </source>
</evidence>
<dbReference type="SUPFAM" id="SSF51445">
    <property type="entry name" value="(Trans)glycosidases"/>
    <property type="match status" value="1"/>
</dbReference>
<dbReference type="Gene3D" id="3.20.20.80">
    <property type="entry name" value="Glycosidases"/>
    <property type="match status" value="2"/>
</dbReference>
<organism evidence="12 13">
    <name type="scientific">Klebsormidium nitens</name>
    <name type="common">Green alga</name>
    <name type="synonym">Ulothrix nitens</name>
    <dbReference type="NCBI Taxonomy" id="105231"/>
    <lineage>
        <taxon>Eukaryota</taxon>
        <taxon>Viridiplantae</taxon>
        <taxon>Streptophyta</taxon>
        <taxon>Klebsormidiophyceae</taxon>
        <taxon>Klebsormidiales</taxon>
        <taxon>Klebsormidiaceae</taxon>
        <taxon>Klebsormidium</taxon>
    </lineage>
</organism>
<name>A0A1Y1I3S1_KLENI</name>
<comment type="catalytic activity">
    <reaction evidence="1">
        <text>Random hydrolysis of (1-&gt;4)-beta-D-mannosidic linkages in mannans, galactomannans and glucomannans.</text>
        <dbReference type="EC" id="3.2.1.78"/>
    </reaction>
</comment>
<feature type="signal peptide" evidence="10">
    <location>
        <begin position="1"/>
        <end position="21"/>
    </location>
</feature>
<evidence type="ECO:0000256" key="7">
    <source>
        <dbReference type="ARBA" id="ARBA00022801"/>
    </source>
</evidence>
<evidence type="ECO:0000313" key="12">
    <source>
        <dbReference type="EMBL" id="GAQ84059.1"/>
    </source>
</evidence>
<comment type="similarity">
    <text evidence="3">Belongs to the glycosyl hydrolase 5 (cellulase A) family.</text>
</comment>
<keyword evidence="5" id="KW-0964">Secreted</keyword>
<keyword evidence="7" id="KW-0378">Hydrolase</keyword>
<comment type="subcellular location">
    <subcellularLocation>
        <location evidence="2">Secreted</location>
    </subcellularLocation>
</comment>
<dbReference type="GO" id="GO:0005576">
    <property type="term" value="C:extracellular region"/>
    <property type="evidence" value="ECO:0007669"/>
    <property type="project" value="UniProtKB-SubCell"/>
</dbReference>
<evidence type="ECO:0000256" key="5">
    <source>
        <dbReference type="ARBA" id="ARBA00022525"/>
    </source>
</evidence>
<dbReference type="PANTHER" id="PTHR31451:SF39">
    <property type="entry name" value="MANNAN ENDO-1,4-BETA-MANNOSIDASE 1"/>
    <property type="match status" value="1"/>
</dbReference>
<dbReference type="Pfam" id="PF26410">
    <property type="entry name" value="GH5_mannosidase"/>
    <property type="match status" value="1"/>
</dbReference>
<dbReference type="PANTHER" id="PTHR31451">
    <property type="match status" value="1"/>
</dbReference>
<protein>
    <recommendedName>
        <fullName evidence="4">mannan endo-1,4-beta-mannosidase</fullName>
        <ecNumber evidence="4">3.2.1.78</ecNumber>
    </recommendedName>
</protein>
<evidence type="ECO:0000256" key="8">
    <source>
        <dbReference type="ARBA" id="ARBA00023295"/>
    </source>
</evidence>
<proteinExistence type="inferred from homology"/>
<dbReference type="InterPro" id="IPR017853">
    <property type="entry name" value="GH"/>
</dbReference>
<dbReference type="InterPro" id="IPR018087">
    <property type="entry name" value="Glyco_hydro_5_CS"/>
</dbReference>
<dbReference type="AlphaFoldDB" id="A0A1Y1I3S1"/>
<keyword evidence="8" id="KW-0326">Glycosidase</keyword>
<evidence type="ECO:0000259" key="11">
    <source>
        <dbReference type="Pfam" id="PF26410"/>
    </source>
</evidence>
<feature type="region of interest" description="Disordered" evidence="9">
    <location>
        <begin position="345"/>
        <end position="417"/>
    </location>
</feature>
<evidence type="ECO:0000256" key="9">
    <source>
        <dbReference type="SAM" id="MobiDB-lite"/>
    </source>
</evidence>
<sequence length="417" mass="45969">MTRDRQTSLCILFAPILLVAAWDSTAQAYAASNGSTSNITSYVQTSLDYMKEQGLTVVRTWGFGTTSSTNLQIAPGQYNESVFESLDYVISEAAKRNIYYIQWCGTQSMDEFFTKEECKQLYKNHVQHFLTHVNVFSGISYLDDPTILGWNLLNEPRTDNWFGSNKSTTWEQKIQFVDLWLTCHINDAKLLGKPLIYEEFGKAITPKDDISVKDTFFRNIYSRLQQSMQEGGPVQGSAFWVFESPGKYHEPCNHCRKRLQLSIRVRSFECLSPQYGNLVLAASLSDTLPGLSSKLHHFSSPSSELRSSSTGGQYNYTVLPGDSTMGIIEAHTSYVDQLQSSINEGGCSPVPATPPTPSVDAPALAPAPQYFNTPQSAPSDPSPGPDANSTGPSPSAPEPAPSQAPTPPPYLMVMNVP</sequence>
<gene>
    <name evidence="12" type="ORF">KFL_001740180</name>
</gene>
<keyword evidence="13" id="KW-1185">Reference proteome</keyword>
<feature type="compositionally biased region" description="Pro residues" evidence="9">
    <location>
        <begin position="394"/>
        <end position="410"/>
    </location>
</feature>
<dbReference type="EMBL" id="DF237123">
    <property type="protein sequence ID" value="GAQ84059.1"/>
    <property type="molecule type" value="Genomic_DNA"/>
</dbReference>
<dbReference type="GO" id="GO:0016985">
    <property type="term" value="F:mannan endo-1,4-beta-mannosidase activity"/>
    <property type="evidence" value="ECO:0000318"/>
    <property type="project" value="GO_Central"/>
</dbReference>
<keyword evidence="6 10" id="KW-0732">Signal</keyword>
<evidence type="ECO:0000313" key="13">
    <source>
        <dbReference type="Proteomes" id="UP000054558"/>
    </source>
</evidence>
<accession>A0A1Y1I3S1</accession>
<evidence type="ECO:0000256" key="2">
    <source>
        <dbReference type="ARBA" id="ARBA00004613"/>
    </source>
</evidence>
<reference evidence="12 13" key="1">
    <citation type="journal article" date="2014" name="Nat. Commun.">
        <title>Klebsormidium flaccidum genome reveals primary factors for plant terrestrial adaptation.</title>
        <authorList>
            <person name="Hori K."/>
            <person name="Maruyama F."/>
            <person name="Fujisawa T."/>
            <person name="Togashi T."/>
            <person name="Yamamoto N."/>
            <person name="Seo M."/>
            <person name="Sato S."/>
            <person name="Yamada T."/>
            <person name="Mori H."/>
            <person name="Tajima N."/>
            <person name="Moriyama T."/>
            <person name="Ikeuchi M."/>
            <person name="Watanabe M."/>
            <person name="Wada H."/>
            <person name="Kobayashi K."/>
            <person name="Saito M."/>
            <person name="Masuda T."/>
            <person name="Sasaki-Sekimoto Y."/>
            <person name="Mashiguchi K."/>
            <person name="Awai K."/>
            <person name="Shimojima M."/>
            <person name="Masuda S."/>
            <person name="Iwai M."/>
            <person name="Nobusawa T."/>
            <person name="Narise T."/>
            <person name="Kondo S."/>
            <person name="Saito H."/>
            <person name="Sato R."/>
            <person name="Murakawa M."/>
            <person name="Ihara Y."/>
            <person name="Oshima-Yamada Y."/>
            <person name="Ohtaka K."/>
            <person name="Satoh M."/>
            <person name="Sonobe K."/>
            <person name="Ishii M."/>
            <person name="Ohtani R."/>
            <person name="Kanamori-Sato M."/>
            <person name="Honoki R."/>
            <person name="Miyazaki D."/>
            <person name="Mochizuki H."/>
            <person name="Umetsu J."/>
            <person name="Higashi K."/>
            <person name="Shibata D."/>
            <person name="Kamiya Y."/>
            <person name="Sato N."/>
            <person name="Nakamura Y."/>
            <person name="Tabata S."/>
            <person name="Ida S."/>
            <person name="Kurokawa K."/>
            <person name="Ohta H."/>
        </authorList>
    </citation>
    <scope>NUCLEOTIDE SEQUENCE [LARGE SCALE GENOMIC DNA]</scope>
    <source>
        <strain evidence="12 13">NIES-2285</strain>
    </source>
</reference>
<dbReference type="InterPro" id="IPR045053">
    <property type="entry name" value="MAN-like"/>
</dbReference>
<dbReference type="GO" id="GO:0005975">
    <property type="term" value="P:carbohydrate metabolic process"/>
    <property type="evidence" value="ECO:0007669"/>
    <property type="project" value="InterPro"/>
</dbReference>
<evidence type="ECO:0000256" key="6">
    <source>
        <dbReference type="ARBA" id="ARBA00022729"/>
    </source>
</evidence>